<dbReference type="FunFam" id="2.30.180.10:FF:000006">
    <property type="entry name" value="Fasciclin-like arabinogalactan protein 11"/>
    <property type="match status" value="1"/>
</dbReference>
<keyword evidence="4" id="KW-0336">GPI-anchor</keyword>
<gene>
    <name evidence="12" type="ORF">EZV62_020342</name>
</gene>
<name>A0A5C7HFW9_9ROSI</name>
<feature type="domain" description="FAS1" evidence="11">
    <location>
        <begin position="141"/>
        <end position="286"/>
    </location>
</feature>
<evidence type="ECO:0000256" key="9">
    <source>
        <dbReference type="ARBA" id="ARBA00024686"/>
    </source>
</evidence>
<dbReference type="GO" id="GO:0005886">
    <property type="term" value="C:plasma membrane"/>
    <property type="evidence" value="ECO:0007669"/>
    <property type="project" value="UniProtKB-SubCell"/>
</dbReference>
<accession>A0A5C7HFW9</accession>
<dbReference type="InterPro" id="IPR036378">
    <property type="entry name" value="FAS1_dom_sf"/>
</dbReference>
<comment type="subcellular location">
    <subcellularLocation>
        <location evidence="1">Cell membrane</location>
        <topology evidence="1">Lipid-anchor</topology>
        <topology evidence="1">GPI-anchor</topology>
    </subcellularLocation>
</comment>
<evidence type="ECO:0000259" key="11">
    <source>
        <dbReference type="PROSITE" id="PS50213"/>
    </source>
</evidence>
<evidence type="ECO:0000313" key="13">
    <source>
        <dbReference type="Proteomes" id="UP000323000"/>
    </source>
</evidence>
<keyword evidence="3" id="KW-1003">Cell membrane</keyword>
<keyword evidence="7" id="KW-0472">Membrane</keyword>
<dbReference type="InterPro" id="IPR000782">
    <property type="entry name" value="FAS1_domain"/>
</dbReference>
<comment type="similarity">
    <text evidence="2">Belongs to the fasciclin-like AGP family.</text>
</comment>
<comment type="caution">
    <text evidence="12">The sequence shown here is derived from an EMBL/GenBank/DDBJ whole genome shotgun (WGS) entry which is preliminary data.</text>
</comment>
<feature type="compositionally biased region" description="Low complexity" evidence="10">
    <location>
        <begin position="294"/>
        <end position="308"/>
    </location>
</feature>
<dbReference type="GO" id="GO:0098552">
    <property type="term" value="C:side of membrane"/>
    <property type="evidence" value="ECO:0007669"/>
    <property type="project" value="UniProtKB-KW"/>
</dbReference>
<feature type="region of interest" description="Disordered" evidence="10">
    <location>
        <begin position="293"/>
        <end position="331"/>
    </location>
</feature>
<organism evidence="12 13">
    <name type="scientific">Acer yangbiense</name>
    <dbReference type="NCBI Taxonomy" id="1000413"/>
    <lineage>
        <taxon>Eukaryota</taxon>
        <taxon>Viridiplantae</taxon>
        <taxon>Streptophyta</taxon>
        <taxon>Embryophyta</taxon>
        <taxon>Tracheophyta</taxon>
        <taxon>Spermatophyta</taxon>
        <taxon>Magnoliopsida</taxon>
        <taxon>eudicotyledons</taxon>
        <taxon>Gunneridae</taxon>
        <taxon>Pentapetalae</taxon>
        <taxon>rosids</taxon>
        <taxon>malvids</taxon>
        <taxon>Sapindales</taxon>
        <taxon>Sapindaceae</taxon>
        <taxon>Hippocastanoideae</taxon>
        <taxon>Acereae</taxon>
        <taxon>Acer</taxon>
    </lineage>
</organism>
<sequence length="352" mass="37084">MDGGVGSGLYSLASQQSQHPHELSNKKSSLYPFHNPTILDTAKSKATGYAGGLFTLKITGQANQVHVSTEIVETQIKNALIQEFPLAVFQVDEVLLLVELFGPNYQQAFISSDPPKTSTDDHEGSHTSQGPAAPAPGPAGPFNLTGLLDKAGQYTTLMKLLNSTGVGNQIVNQLNHSDQGMTLFAPTDNAFNNLKQGTLNSLSAQKQVELVLSHVLPKFYKLSDFPLVSNPVRTQATGQDGGAYGLNFTSLGNQQVNVSTDQVETQVNNALTQVMPLAVYQVDKVLLSSELFGTKSQSPSTSPPTKTSNDGSKPDSSAKEPTAADGTNAGGRINSGLGIVAGLVLLCMGILS</sequence>
<dbReference type="InterPro" id="IPR045003">
    <property type="entry name" value="FLA_A"/>
</dbReference>
<dbReference type="PROSITE" id="PS50213">
    <property type="entry name" value="FAS1"/>
    <property type="match status" value="1"/>
</dbReference>
<evidence type="ECO:0000256" key="3">
    <source>
        <dbReference type="ARBA" id="ARBA00022475"/>
    </source>
</evidence>
<dbReference type="AlphaFoldDB" id="A0A5C7HFW9"/>
<evidence type="ECO:0000256" key="2">
    <source>
        <dbReference type="ARBA" id="ARBA00007843"/>
    </source>
</evidence>
<dbReference type="SMART" id="SM00554">
    <property type="entry name" value="FAS1"/>
    <property type="match status" value="1"/>
</dbReference>
<reference evidence="13" key="1">
    <citation type="journal article" date="2019" name="Gigascience">
        <title>De novo genome assembly of the endangered Acer yangbiense, a plant species with extremely small populations endemic to Yunnan Province, China.</title>
        <authorList>
            <person name="Yang J."/>
            <person name="Wariss H.M."/>
            <person name="Tao L."/>
            <person name="Zhang R."/>
            <person name="Yun Q."/>
            <person name="Hollingsworth P."/>
            <person name="Dao Z."/>
            <person name="Luo G."/>
            <person name="Guo H."/>
            <person name="Ma Y."/>
            <person name="Sun W."/>
        </authorList>
    </citation>
    <scope>NUCLEOTIDE SEQUENCE [LARGE SCALE GENOMIC DNA]</scope>
    <source>
        <strain evidence="13">cv. Malutang</strain>
    </source>
</reference>
<evidence type="ECO:0000256" key="6">
    <source>
        <dbReference type="ARBA" id="ARBA00022974"/>
    </source>
</evidence>
<dbReference type="Pfam" id="PF02469">
    <property type="entry name" value="Fasciclin"/>
    <property type="match status" value="1"/>
</dbReference>
<evidence type="ECO:0000313" key="12">
    <source>
        <dbReference type="EMBL" id="TXG55086.1"/>
    </source>
</evidence>
<dbReference type="OrthoDB" id="286301at2759"/>
<dbReference type="PANTHER" id="PTHR32077:SF54">
    <property type="entry name" value="FASCICLIN-LIKE ARABINOGALACTAN PROTEIN 13-RELATED"/>
    <property type="match status" value="1"/>
</dbReference>
<evidence type="ECO:0000256" key="10">
    <source>
        <dbReference type="SAM" id="MobiDB-lite"/>
    </source>
</evidence>
<evidence type="ECO:0000256" key="4">
    <source>
        <dbReference type="ARBA" id="ARBA00022622"/>
    </source>
</evidence>
<feature type="region of interest" description="Disordered" evidence="10">
    <location>
        <begin position="111"/>
        <end position="142"/>
    </location>
</feature>
<evidence type="ECO:0000256" key="1">
    <source>
        <dbReference type="ARBA" id="ARBA00004609"/>
    </source>
</evidence>
<dbReference type="Proteomes" id="UP000323000">
    <property type="component" value="Chromosome 9"/>
</dbReference>
<dbReference type="PANTHER" id="PTHR32077">
    <property type="entry name" value="FASCICLIN-LIKE ARABINOGALACTAN PROTEIN"/>
    <property type="match status" value="1"/>
</dbReference>
<protein>
    <recommendedName>
        <fullName evidence="11">FAS1 domain-containing protein</fullName>
    </recommendedName>
</protein>
<evidence type="ECO:0000256" key="7">
    <source>
        <dbReference type="ARBA" id="ARBA00023136"/>
    </source>
</evidence>
<keyword evidence="6" id="KW-0654">Proteoglycan</keyword>
<keyword evidence="4" id="KW-0449">Lipoprotein</keyword>
<proteinExistence type="inferred from homology"/>
<comment type="function">
    <text evidence="9">May be a cell surface adhesion protein.</text>
</comment>
<keyword evidence="5" id="KW-0732">Signal</keyword>
<evidence type="ECO:0000256" key="5">
    <source>
        <dbReference type="ARBA" id="ARBA00022729"/>
    </source>
</evidence>
<dbReference type="GO" id="GO:0009834">
    <property type="term" value="P:plant-type secondary cell wall biogenesis"/>
    <property type="evidence" value="ECO:0007669"/>
    <property type="project" value="TreeGrafter"/>
</dbReference>
<dbReference type="EMBL" id="VAHF01000009">
    <property type="protein sequence ID" value="TXG55086.1"/>
    <property type="molecule type" value="Genomic_DNA"/>
</dbReference>
<dbReference type="SUPFAM" id="SSF82153">
    <property type="entry name" value="FAS1 domain"/>
    <property type="match status" value="1"/>
</dbReference>
<keyword evidence="13" id="KW-1185">Reference proteome</keyword>
<keyword evidence="8" id="KW-0325">Glycoprotein</keyword>
<dbReference type="Gene3D" id="2.30.180.10">
    <property type="entry name" value="FAS1 domain"/>
    <property type="match status" value="1"/>
</dbReference>
<evidence type="ECO:0000256" key="8">
    <source>
        <dbReference type="ARBA" id="ARBA00023180"/>
    </source>
</evidence>